<dbReference type="SUPFAM" id="SSF47413">
    <property type="entry name" value="lambda repressor-like DNA-binding domains"/>
    <property type="match status" value="1"/>
</dbReference>
<dbReference type="PANTHER" id="PTHR46797:SF11">
    <property type="entry name" value="HTH-TYPE TRANSCRIPTIONAL REGULATOR PUUR"/>
    <property type="match status" value="1"/>
</dbReference>
<dbReference type="SMART" id="SM00530">
    <property type="entry name" value="HTH_XRE"/>
    <property type="match status" value="1"/>
</dbReference>
<evidence type="ECO:0000256" key="1">
    <source>
        <dbReference type="ARBA" id="ARBA00023125"/>
    </source>
</evidence>
<keyword evidence="4" id="KW-1185">Reference proteome</keyword>
<gene>
    <name evidence="3" type="ORF">KAJ83_01995</name>
</gene>
<dbReference type="Pfam" id="PF07883">
    <property type="entry name" value="Cupin_2"/>
    <property type="match status" value="1"/>
</dbReference>
<feature type="domain" description="HTH cro/C1-type" evidence="2">
    <location>
        <begin position="9"/>
        <end position="63"/>
    </location>
</feature>
<dbReference type="SUPFAM" id="SSF51182">
    <property type="entry name" value="RmlC-like cupins"/>
    <property type="match status" value="1"/>
</dbReference>
<dbReference type="InterPro" id="IPR013096">
    <property type="entry name" value="Cupin_2"/>
</dbReference>
<dbReference type="Gene3D" id="1.10.260.40">
    <property type="entry name" value="lambda repressor-like DNA-binding domains"/>
    <property type="match status" value="1"/>
</dbReference>
<dbReference type="InterPro" id="IPR014710">
    <property type="entry name" value="RmlC-like_jellyroll"/>
</dbReference>
<dbReference type="Gene3D" id="2.60.120.10">
    <property type="entry name" value="Jelly Rolls"/>
    <property type="match status" value="1"/>
</dbReference>
<dbReference type="PROSITE" id="PS50943">
    <property type="entry name" value="HTH_CROC1"/>
    <property type="match status" value="1"/>
</dbReference>
<dbReference type="InterPro" id="IPR050807">
    <property type="entry name" value="TransReg_Diox_bact_type"/>
</dbReference>
<dbReference type="GO" id="GO:0005829">
    <property type="term" value="C:cytosol"/>
    <property type="evidence" value="ECO:0007669"/>
    <property type="project" value="TreeGrafter"/>
</dbReference>
<name>A0A8J7RZ64_9PROT</name>
<dbReference type="CDD" id="cd00093">
    <property type="entry name" value="HTH_XRE"/>
    <property type="match status" value="1"/>
</dbReference>
<dbReference type="Pfam" id="PF01381">
    <property type="entry name" value="HTH_3"/>
    <property type="match status" value="1"/>
</dbReference>
<organism evidence="3 4">
    <name type="scientific">Marivibrio halodurans</name>
    <dbReference type="NCBI Taxonomy" id="2039722"/>
    <lineage>
        <taxon>Bacteria</taxon>
        <taxon>Pseudomonadati</taxon>
        <taxon>Pseudomonadota</taxon>
        <taxon>Alphaproteobacteria</taxon>
        <taxon>Rhodospirillales</taxon>
        <taxon>Rhodospirillaceae</taxon>
        <taxon>Marivibrio</taxon>
    </lineage>
</organism>
<dbReference type="PANTHER" id="PTHR46797">
    <property type="entry name" value="HTH-TYPE TRANSCRIPTIONAL REGULATOR"/>
    <property type="match status" value="1"/>
</dbReference>
<dbReference type="InterPro" id="IPR010982">
    <property type="entry name" value="Lambda_DNA-bd_dom_sf"/>
</dbReference>
<dbReference type="Proteomes" id="UP000672602">
    <property type="component" value="Unassembled WGS sequence"/>
</dbReference>
<keyword evidence="1" id="KW-0238">DNA-binding</keyword>
<dbReference type="CDD" id="cd02209">
    <property type="entry name" value="cupin_XRE_C"/>
    <property type="match status" value="1"/>
</dbReference>
<dbReference type="EMBL" id="JAGMWN010000001">
    <property type="protein sequence ID" value="MBP5855764.1"/>
    <property type="molecule type" value="Genomic_DNA"/>
</dbReference>
<dbReference type="InterPro" id="IPR001387">
    <property type="entry name" value="Cro/C1-type_HTH"/>
</dbReference>
<dbReference type="GO" id="GO:0003677">
    <property type="term" value="F:DNA binding"/>
    <property type="evidence" value="ECO:0007669"/>
    <property type="project" value="UniProtKB-KW"/>
</dbReference>
<evidence type="ECO:0000259" key="2">
    <source>
        <dbReference type="PROSITE" id="PS50943"/>
    </source>
</evidence>
<protein>
    <submittedName>
        <fullName evidence="3">Cupin domain-containing protein</fullName>
    </submittedName>
</protein>
<comment type="caution">
    <text evidence="3">The sequence shown here is derived from an EMBL/GenBank/DDBJ whole genome shotgun (WGS) entry which is preliminary data.</text>
</comment>
<proteinExistence type="predicted"/>
<reference evidence="3" key="1">
    <citation type="submission" date="2021-04" db="EMBL/GenBank/DDBJ databases">
        <authorList>
            <person name="Zhang D.-C."/>
        </authorList>
    </citation>
    <scope>NUCLEOTIDE SEQUENCE</scope>
    <source>
        <strain evidence="3">CGMCC 1.15697</strain>
    </source>
</reference>
<dbReference type="RefSeq" id="WP_210680338.1">
    <property type="nucleotide sequence ID" value="NZ_JAGMWN010000001.1"/>
</dbReference>
<evidence type="ECO:0000313" key="4">
    <source>
        <dbReference type="Proteomes" id="UP000672602"/>
    </source>
</evidence>
<sequence>MDIDIGRRLKAVREARGFSQRQLAQRSGVTNGTISLIEQNKTSPSVSSLKKVLDGIPMALSEFFAEDGDSLEPRYFFSAGDFTELSPADMGMDPASTATGRRKVSLRQVGDASRHQLQILHETYPPGADTGAELLSHEAEEGGIVIAGLIEVTVGDQVRVLRPGDGYLFDSRLPHRFRNIGEADCVIMSACTPPSF</sequence>
<dbReference type="GO" id="GO:0003700">
    <property type="term" value="F:DNA-binding transcription factor activity"/>
    <property type="evidence" value="ECO:0007669"/>
    <property type="project" value="TreeGrafter"/>
</dbReference>
<evidence type="ECO:0000313" key="3">
    <source>
        <dbReference type="EMBL" id="MBP5855764.1"/>
    </source>
</evidence>
<accession>A0A8J7RZ64</accession>
<dbReference type="AlphaFoldDB" id="A0A8J7RZ64"/>
<dbReference type="InterPro" id="IPR011051">
    <property type="entry name" value="RmlC_Cupin_sf"/>
</dbReference>